<evidence type="ECO:0000256" key="1">
    <source>
        <dbReference type="SAM" id="Coils"/>
    </source>
</evidence>
<feature type="region of interest" description="Disordered" evidence="2">
    <location>
        <begin position="120"/>
        <end position="171"/>
    </location>
</feature>
<accession>A0A8F3E5S5</accession>
<proteinExistence type="predicted"/>
<dbReference type="Proteomes" id="UP000693682">
    <property type="component" value="Segment"/>
</dbReference>
<evidence type="ECO:0000313" key="4">
    <source>
        <dbReference type="Proteomes" id="UP000693682"/>
    </source>
</evidence>
<keyword evidence="1" id="KW-0175">Coiled coil</keyword>
<dbReference type="EMBL" id="MW862981">
    <property type="protein sequence ID" value="QWY81828.1"/>
    <property type="molecule type" value="Genomic_DNA"/>
</dbReference>
<evidence type="ECO:0000256" key="2">
    <source>
        <dbReference type="SAM" id="MobiDB-lite"/>
    </source>
</evidence>
<name>A0A8F3E5S5_9CAUD</name>
<evidence type="ECO:0000313" key="3">
    <source>
        <dbReference type="EMBL" id="QWY81828.1"/>
    </source>
</evidence>
<gene>
    <name evidence="3" type="primary">5</name>
    <name evidence="3" type="ORF">SEA_HONK_5</name>
</gene>
<keyword evidence="4" id="KW-1185">Reference proteome</keyword>
<reference evidence="3" key="1">
    <citation type="submission" date="2021-04" db="EMBL/GenBank/DDBJ databases">
        <authorList>
            <person name="Ulbrich M."/>
            <person name="Aldana K.S."/>
            <person name="Brown J.W."/>
            <person name="Campbell D.M."/>
            <person name="Chai A.E."/>
            <person name="Dalson K.A."/>
            <person name="Dembinski E."/>
            <person name="Gomez D.E."/>
            <person name="Gupta K."/>
            <person name="Guyot M."/>
            <person name="Hocutt K.M."/>
            <person name="Holsinger J.M."/>
            <person name="Ibarra L.A."/>
            <person name="Jeon T.-Y."/>
            <person name="Mackenzie M."/>
            <person name="Marquez I.-P.P."/>
            <person name="Mathenge R.W."/>
            <person name="Mo B.F."/>
            <person name="Nelson S."/>
            <person name="Zepeda J."/>
            <person name="Zhang L.J."/>
            <person name="Ngo R."/>
            <person name="Tse V.Y."/>
            <person name="Garlena R.A."/>
            <person name="Russell D.A."/>
            <person name="Pope W.H."/>
            <person name="Jacobs-Sera D."/>
            <person name="Hatfull G.F."/>
            <person name="Reddi K."/>
            <person name="Moberg-Parker J."/>
            <person name="Freise A.C."/>
        </authorList>
    </citation>
    <scope>NUCLEOTIDE SEQUENCE</scope>
</reference>
<organism evidence="3 4">
    <name type="scientific">Microbacterium phage Honk</name>
    <dbReference type="NCBI Taxonomy" id="2836095"/>
    <lineage>
        <taxon>Viruses</taxon>
        <taxon>Duplodnaviria</taxon>
        <taxon>Heunggongvirae</taxon>
        <taxon>Uroviricota</taxon>
        <taxon>Caudoviricetes</taxon>
        <taxon>Casidaviridae</taxon>
        <taxon>Honkvirus</taxon>
        <taxon>Honkvirus honk</taxon>
    </lineage>
</organism>
<protein>
    <submittedName>
        <fullName evidence="3">Scaffolding protein</fullName>
    </submittedName>
</protein>
<feature type="coiled-coil region" evidence="1">
    <location>
        <begin position="25"/>
        <end position="66"/>
    </location>
</feature>
<sequence length="171" mass="18323">MADDKNTSTPPWGDDFDAETAWTLVQNLRGDIKTLKTEKAALKTERDDFEAKVTEYENNGKTAEELAAAKAQADADALKAAQRELWTERALRKHGVPEELIEFLTGDDEEAILAKAEKLAGLKSASTPDPDDKGGDPAPKPSTRPASGLTPGHGGDDPEVVNLDDIVASVL</sequence>